<dbReference type="KEGG" id="kst:KSMBR1_3573"/>
<dbReference type="AlphaFoldDB" id="A0A2C9CK52"/>
<evidence type="ECO:0000313" key="1">
    <source>
        <dbReference type="EMBL" id="SOH06046.1"/>
    </source>
</evidence>
<reference evidence="2" key="1">
    <citation type="submission" date="2017-10" db="EMBL/GenBank/DDBJ databases">
        <authorList>
            <person name="Frank J."/>
        </authorList>
    </citation>
    <scope>NUCLEOTIDE SEQUENCE [LARGE SCALE GENOMIC DNA]</scope>
</reference>
<proteinExistence type="predicted"/>
<gene>
    <name evidence="1" type="ORF">KSMBR1_3573</name>
</gene>
<name>A0A2C9CK52_KUEST</name>
<evidence type="ECO:0000313" key="2">
    <source>
        <dbReference type="Proteomes" id="UP000221734"/>
    </source>
</evidence>
<sequence>MNIYMIVVVYSLFELGENTRFIAEAVEGAKKRYKLTIQCKHYTTPDGFRFVNLNP</sequence>
<dbReference type="EMBL" id="LT934425">
    <property type="protein sequence ID" value="SOH06046.1"/>
    <property type="molecule type" value="Genomic_DNA"/>
</dbReference>
<accession>A0A2C9CK52</accession>
<keyword evidence="2" id="KW-1185">Reference proteome</keyword>
<protein>
    <submittedName>
        <fullName evidence="1">Uncharacterized protein</fullName>
    </submittedName>
</protein>
<dbReference type="Proteomes" id="UP000221734">
    <property type="component" value="Chromosome Kuenenia_stuttgartiensis_MBR1"/>
</dbReference>
<organism evidence="1 2">
    <name type="scientific">Kuenenia stuttgartiensis</name>
    <dbReference type="NCBI Taxonomy" id="174633"/>
    <lineage>
        <taxon>Bacteria</taxon>
        <taxon>Pseudomonadati</taxon>
        <taxon>Planctomycetota</taxon>
        <taxon>Candidatus Brocadiia</taxon>
        <taxon>Candidatus Brocadiales</taxon>
        <taxon>Candidatus Brocadiaceae</taxon>
        <taxon>Candidatus Kuenenia</taxon>
    </lineage>
</organism>